<dbReference type="EMBL" id="MU971383">
    <property type="protein sequence ID" value="KAK9236621.1"/>
    <property type="molecule type" value="Genomic_DNA"/>
</dbReference>
<comment type="caution">
    <text evidence="1">The sequence shown here is derived from an EMBL/GenBank/DDBJ whole genome shotgun (WGS) entry which is preliminary data.</text>
</comment>
<organism evidence="1 2">
    <name type="scientific">Lipomyces kononenkoae</name>
    <name type="common">Yeast</name>
    <dbReference type="NCBI Taxonomy" id="34357"/>
    <lineage>
        <taxon>Eukaryota</taxon>
        <taxon>Fungi</taxon>
        <taxon>Dikarya</taxon>
        <taxon>Ascomycota</taxon>
        <taxon>Saccharomycotina</taxon>
        <taxon>Lipomycetes</taxon>
        <taxon>Lipomycetales</taxon>
        <taxon>Lipomycetaceae</taxon>
        <taxon>Lipomyces</taxon>
    </lineage>
</organism>
<reference evidence="2" key="1">
    <citation type="journal article" date="2024" name="Front. Bioeng. Biotechnol.">
        <title>Genome-scale model development and genomic sequencing of the oleaginous clade Lipomyces.</title>
        <authorList>
            <person name="Czajka J.J."/>
            <person name="Han Y."/>
            <person name="Kim J."/>
            <person name="Mondo S.J."/>
            <person name="Hofstad B.A."/>
            <person name="Robles A."/>
            <person name="Haridas S."/>
            <person name="Riley R."/>
            <person name="LaButti K."/>
            <person name="Pangilinan J."/>
            <person name="Andreopoulos W."/>
            <person name="Lipzen A."/>
            <person name="Yan J."/>
            <person name="Wang M."/>
            <person name="Ng V."/>
            <person name="Grigoriev I.V."/>
            <person name="Spatafora J.W."/>
            <person name="Magnuson J.K."/>
            <person name="Baker S.E."/>
            <person name="Pomraning K.R."/>
        </authorList>
    </citation>
    <scope>NUCLEOTIDE SEQUENCE [LARGE SCALE GENOMIC DNA]</scope>
    <source>
        <strain evidence="2">CBS 7786</strain>
    </source>
</reference>
<protein>
    <submittedName>
        <fullName evidence="1">Uncharacterized protein</fullName>
    </submittedName>
</protein>
<keyword evidence="2" id="KW-1185">Reference proteome</keyword>
<accession>A0ACC3SY99</accession>
<name>A0ACC3SY99_LIPKO</name>
<evidence type="ECO:0000313" key="2">
    <source>
        <dbReference type="Proteomes" id="UP001433508"/>
    </source>
</evidence>
<evidence type="ECO:0000313" key="1">
    <source>
        <dbReference type="EMBL" id="KAK9236621.1"/>
    </source>
</evidence>
<dbReference type="Proteomes" id="UP001433508">
    <property type="component" value="Unassembled WGS sequence"/>
</dbReference>
<proteinExistence type="predicted"/>
<gene>
    <name evidence="1" type="ORF">V1525DRAFT_198952</name>
</gene>
<sequence length="208" mass="23437">MGNCDAGRDREGFNQIVNESTVANGRMQYISFGSCEGLSRFRVAELLNRGQNLHDKFISALDEMKYSDRRFRVEQQVVFSMAKVHPANRSADHLVDVVGDILHSMTRDTSSWHLRVVSIKILHGVLSDLVKLLGSCSGIWAYVLLISHAYLLVYTTIDDTCVRVRFAPTPLGRSGLGQAPEKFWIARHIQTVSDLSLPRLSFPRQMDT</sequence>